<comment type="caution">
    <text evidence="2">The sequence shown here is derived from an EMBL/GenBank/DDBJ whole genome shotgun (WGS) entry which is preliminary data.</text>
</comment>
<feature type="compositionally biased region" description="Low complexity" evidence="1">
    <location>
        <begin position="236"/>
        <end position="249"/>
    </location>
</feature>
<organism evidence="2 3">
    <name type="scientific">Filimonas zeae</name>
    <dbReference type="NCBI Taxonomy" id="1737353"/>
    <lineage>
        <taxon>Bacteria</taxon>
        <taxon>Pseudomonadati</taxon>
        <taxon>Bacteroidota</taxon>
        <taxon>Chitinophagia</taxon>
        <taxon>Chitinophagales</taxon>
        <taxon>Chitinophagaceae</taxon>
        <taxon>Filimonas</taxon>
    </lineage>
</organism>
<dbReference type="Proteomes" id="UP000627292">
    <property type="component" value="Unassembled WGS sequence"/>
</dbReference>
<dbReference type="EMBL" id="BMIB01000001">
    <property type="protein sequence ID" value="GGH62833.1"/>
    <property type="molecule type" value="Genomic_DNA"/>
</dbReference>
<evidence type="ECO:0000313" key="3">
    <source>
        <dbReference type="Proteomes" id="UP000627292"/>
    </source>
</evidence>
<proteinExistence type="predicted"/>
<keyword evidence="3" id="KW-1185">Reference proteome</keyword>
<evidence type="ECO:0000313" key="2">
    <source>
        <dbReference type="EMBL" id="GGH62833.1"/>
    </source>
</evidence>
<dbReference type="AlphaFoldDB" id="A0A917MT69"/>
<reference evidence="2" key="2">
    <citation type="submission" date="2020-09" db="EMBL/GenBank/DDBJ databases">
        <authorList>
            <person name="Sun Q."/>
            <person name="Zhou Y."/>
        </authorList>
    </citation>
    <scope>NUCLEOTIDE SEQUENCE</scope>
    <source>
        <strain evidence="2">CGMCC 1.15290</strain>
    </source>
</reference>
<feature type="region of interest" description="Disordered" evidence="1">
    <location>
        <begin position="226"/>
        <end position="254"/>
    </location>
</feature>
<evidence type="ECO:0000256" key="1">
    <source>
        <dbReference type="SAM" id="MobiDB-lite"/>
    </source>
</evidence>
<reference evidence="2" key="1">
    <citation type="journal article" date="2014" name="Int. J. Syst. Evol. Microbiol.">
        <title>Complete genome sequence of Corynebacterium casei LMG S-19264T (=DSM 44701T), isolated from a smear-ripened cheese.</title>
        <authorList>
            <consortium name="US DOE Joint Genome Institute (JGI-PGF)"/>
            <person name="Walter F."/>
            <person name="Albersmeier A."/>
            <person name="Kalinowski J."/>
            <person name="Ruckert C."/>
        </authorList>
    </citation>
    <scope>NUCLEOTIDE SEQUENCE</scope>
    <source>
        <strain evidence="2">CGMCC 1.15290</strain>
    </source>
</reference>
<name>A0A917MT69_9BACT</name>
<gene>
    <name evidence="2" type="ORF">GCM10011379_13150</name>
</gene>
<accession>A0A917MT69</accession>
<protein>
    <submittedName>
        <fullName evidence="2">Uncharacterized protein</fullName>
    </submittedName>
</protein>
<sequence>MANKQLSNTAFLDKGWQWGGELTVPLFKHLDIAVQGSYSGLSASKAANFVRTQYQLQDGTIQAHAAGGLDGGHMYTLTAGPQLRWNLGKFSIAPGISAGYMQLARKGNNLSDSLSPGGAADRKQQVTFLTTSDIKANGLVVTPRLQLGLALTQQITLRAGISYMTGPTVTSSSEVLQPYGEAKDGKYTVGQYIEGKNISRTVSAALTAWNLQTGIAWSLPGSKSSALKPAPENEFAPARTAAQPAQPRADSNETTVKATAPIIISPAGNITASMHRQNLYIHYIPSSFAQSSYRLVIWRIRDGKRTPIVQQEYGPHWNGIVPGKLLQVDSTGISLYEAQLTAFYQPGASGSTKSSSNLLQFTAAAIPVYENNGESNIAQFNIQNNCTVDHLFQLDSTRCLGGDTIRVYGHAQILPNAAGVTSGVLTFDPTFIETTTSTSVTPINFQPGSAVTVTTASPTSFSFDITGDMCNRQLRVFYDFSYQCPTLSSPAHIPCADTISLPCCICNYCDDPANMNISQGTKNVTQNGGNIQVQQQFTVTPHNITAVTAQLVYIEEDGIDEACRACAENEAAVYHFTGNQQAQWNGGGAIAGTAGNSTHTFPAKIIRWNSNNQGNLQLQMQLGLPGLAPLECCSRKIRFCIRYTFTNRDCKTCEKLVCYSILQKAQRGAHQ</sequence>